<reference evidence="1" key="1">
    <citation type="submission" date="2020-12" db="EMBL/GenBank/DDBJ databases">
        <authorList>
            <person name="Iha C."/>
        </authorList>
    </citation>
    <scope>NUCLEOTIDE SEQUENCE</scope>
</reference>
<protein>
    <submittedName>
        <fullName evidence="1">Uncharacterized protein</fullName>
    </submittedName>
</protein>
<dbReference type="Proteomes" id="UP000708148">
    <property type="component" value="Unassembled WGS sequence"/>
</dbReference>
<evidence type="ECO:0000313" key="1">
    <source>
        <dbReference type="EMBL" id="CAD7701057.1"/>
    </source>
</evidence>
<evidence type="ECO:0000313" key="2">
    <source>
        <dbReference type="Proteomes" id="UP000708148"/>
    </source>
</evidence>
<sequence length="165" mass="17855">MKHGVSAYLCGHLHQEFSSQLYRVHDAPDKKFLAELEAGGWKFARRFRVVAADNGAPSFADLRYKPTLDSGQGFRIEALSGSIGRDHHVVVITSPSSAHFSPLGSGAPVSAPVEVHALVLPMDVPRWGNDYDNVDVVARWTCSGGVFSKHSKNGQGKCQNAIVLS</sequence>
<dbReference type="AlphaFoldDB" id="A0A8S1J0R5"/>
<proteinExistence type="predicted"/>
<name>A0A8S1J0R5_9CHLO</name>
<dbReference type="PANTHER" id="PTHR14795">
    <property type="entry name" value="HELICASE RELATED"/>
    <property type="match status" value="1"/>
</dbReference>
<comment type="caution">
    <text evidence="1">The sequence shown here is derived from an EMBL/GenBank/DDBJ whole genome shotgun (WGS) entry which is preliminary data.</text>
</comment>
<dbReference type="OrthoDB" id="552315at2759"/>
<organism evidence="1 2">
    <name type="scientific">Ostreobium quekettii</name>
    <dbReference type="NCBI Taxonomy" id="121088"/>
    <lineage>
        <taxon>Eukaryota</taxon>
        <taxon>Viridiplantae</taxon>
        <taxon>Chlorophyta</taxon>
        <taxon>core chlorophytes</taxon>
        <taxon>Ulvophyceae</taxon>
        <taxon>TCBD clade</taxon>
        <taxon>Bryopsidales</taxon>
        <taxon>Ostreobineae</taxon>
        <taxon>Ostreobiaceae</taxon>
        <taxon>Ostreobium</taxon>
    </lineage>
</organism>
<accession>A0A8S1J0R5</accession>
<dbReference type="EMBL" id="CAJHUC010001421">
    <property type="protein sequence ID" value="CAD7701057.1"/>
    <property type="molecule type" value="Genomic_DNA"/>
</dbReference>
<gene>
    <name evidence="1" type="ORF">OSTQU699_LOCUS6416</name>
</gene>
<dbReference type="PANTHER" id="PTHR14795:SF0">
    <property type="entry name" value="TRANSMEMBRANE PROTEIN 62"/>
    <property type="match status" value="1"/>
</dbReference>
<keyword evidence="2" id="KW-1185">Reference proteome</keyword>